<dbReference type="InterPro" id="IPR000847">
    <property type="entry name" value="LysR_HTH_N"/>
</dbReference>
<keyword evidence="4" id="KW-0804">Transcription</keyword>
<dbReference type="KEGG" id="har:HEAR2121"/>
<dbReference type="InterPro" id="IPR036390">
    <property type="entry name" value="WH_DNA-bd_sf"/>
</dbReference>
<dbReference type="SUPFAM" id="SSF46785">
    <property type="entry name" value="Winged helix' DNA-binding domain"/>
    <property type="match status" value="1"/>
</dbReference>
<evidence type="ECO:0000256" key="3">
    <source>
        <dbReference type="ARBA" id="ARBA00023125"/>
    </source>
</evidence>
<dbReference type="InterPro" id="IPR050950">
    <property type="entry name" value="HTH-type_LysR_regulators"/>
</dbReference>
<dbReference type="Gene3D" id="1.10.10.10">
    <property type="entry name" value="Winged helix-like DNA-binding domain superfamily/Winged helix DNA-binding domain"/>
    <property type="match status" value="1"/>
</dbReference>
<evidence type="ECO:0000256" key="2">
    <source>
        <dbReference type="ARBA" id="ARBA00023015"/>
    </source>
</evidence>
<keyword evidence="3" id="KW-0238">DNA-binding</keyword>
<dbReference type="PANTHER" id="PTHR30419">
    <property type="entry name" value="HTH-TYPE TRANSCRIPTIONAL REGULATOR YBHD"/>
    <property type="match status" value="1"/>
</dbReference>
<evidence type="ECO:0000256" key="1">
    <source>
        <dbReference type="ARBA" id="ARBA00009437"/>
    </source>
</evidence>
<evidence type="ECO:0000313" key="6">
    <source>
        <dbReference type="EMBL" id="CAL62258.1"/>
    </source>
</evidence>
<dbReference type="STRING" id="204773.HEAR2121"/>
<dbReference type="InterPro" id="IPR036388">
    <property type="entry name" value="WH-like_DNA-bd_sf"/>
</dbReference>
<dbReference type="Pfam" id="PF03466">
    <property type="entry name" value="LysR_substrate"/>
    <property type="match status" value="1"/>
</dbReference>
<dbReference type="Pfam" id="PF00126">
    <property type="entry name" value="HTH_1"/>
    <property type="match status" value="1"/>
</dbReference>
<accession>A4G6X1</accession>
<sequence>MRFDLTDLTLFLHSVETGSITAGAERSHLSLASASARIRGMEEMLGIPLLIRGQRGVEATPVGKALVHHARIALRQQERMRGELSEYAQGLKGHVRIMSNTVSLTEFLPEALSNFLATHPNVNIDLEERLSFEIVSALTEGTIDIGILSDSVDFSGFETFPFHDDRLTLVVARDHPLSVRSSIHFAETLDYDFIGLQEGSALQEYLSEQAAKMGRRFKYRVRLRSFDAVCRMIERNVGIGVVPEAAANRLKKSMDIHTVSILDSWSSRKLIICAQSYSDLPIHAQQLIEQIRTA</sequence>
<dbReference type="Proteomes" id="UP000006697">
    <property type="component" value="Chromosome"/>
</dbReference>
<dbReference type="OrthoDB" id="9785974at2"/>
<evidence type="ECO:0000259" key="5">
    <source>
        <dbReference type="PROSITE" id="PS50931"/>
    </source>
</evidence>
<evidence type="ECO:0000256" key="4">
    <source>
        <dbReference type="ARBA" id="ARBA00023163"/>
    </source>
</evidence>
<dbReference type="SUPFAM" id="SSF53850">
    <property type="entry name" value="Periplasmic binding protein-like II"/>
    <property type="match status" value="1"/>
</dbReference>
<feature type="domain" description="HTH lysR-type" evidence="5">
    <location>
        <begin position="3"/>
        <end position="60"/>
    </location>
</feature>
<dbReference type="eggNOG" id="COG0583">
    <property type="taxonomic scope" value="Bacteria"/>
</dbReference>
<dbReference type="AlphaFoldDB" id="A4G6X1"/>
<dbReference type="GO" id="GO:0003677">
    <property type="term" value="F:DNA binding"/>
    <property type="evidence" value="ECO:0007669"/>
    <property type="project" value="UniProtKB-KW"/>
</dbReference>
<dbReference type="CDD" id="cd08421">
    <property type="entry name" value="PBP2_LTTR_like_1"/>
    <property type="match status" value="1"/>
</dbReference>
<evidence type="ECO:0000313" key="7">
    <source>
        <dbReference type="Proteomes" id="UP000006697"/>
    </source>
</evidence>
<reference evidence="6 7" key="1">
    <citation type="journal article" date="2007" name="PLoS Genet.">
        <title>A tale of two oxidation states: bacterial colonization of arsenic-rich environments.</title>
        <authorList>
            <person name="Muller D."/>
            <person name="Medigue C."/>
            <person name="Koechler S."/>
            <person name="Barbe V."/>
            <person name="Barakat M."/>
            <person name="Talla E."/>
            <person name="Bonnefoy V."/>
            <person name="Krin E."/>
            <person name="Arsene-Ploetze F."/>
            <person name="Carapito C."/>
            <person name="Chandler M."/>
            <person name="Cournoyer B."/>
            <person name="Cruveiller S."/>
            <person name="Dossat C."/>
            <person name="Duval S."/>
            <person name="Heymann M."/>
            <person name="Leize E."/>
            <person name="Lieutaud A."/>
            <person name="Lievremont D."/>
            <person name="Makita Y."/>
            <person name="Mangenot S."/>
            <person name="Nitschke W."/>
            <person name="Ortet P."/>
            <person name="Perdrial N."/>
            <person name="Schoepp B."/>
            <person name="Siguier N."/>
            <person name="Simeonova D.D."/>
            <person name="Rouy Z."/>
            <person name="Segurens B."/>
            <person name="Turlin E."/>
            <person name="Vallenet D."/>
            <person name="Van Dorsselaer A."/>
            <person name="Weiss S."/>
            <person name="Weissenbach J."/>
            <person name="Lett M.C."/>
            <person name="Danchin A."/>
            <person name="Bertin P.N."/>
        </authorList>
    </citation>
    <scope>NUCLEOTIDE SEQUENCE [LARGE SCALE GENOMIC DNA]</scope>
    <source>
        <strain evidence="7">ULPAs1</strain>
    </source>
</reference>
<dbReference type="Gene3D" id="3.40.190.290">
    <property type="match status" value="1"/>
</dbReference>
<dbReference type="EMBL" id="CU207211">
    <property type="protein sequence ID" value="CAL62258.1"/>
    <property type="molecule type" value="Genomic_DNA"/>
</dbReference>
<dbReference type="PROSITE" id="PS50931">
    <property type="entry name" value="HTH_LYSR"/>
    <property type="match status" value="1"/>
</dbReference>
<gene>
    <name evidence="6" type="ordered locus">HEAR2121</name>
</gene>
<name>A4G6X1_HERAR</name>
<organism evidence="6 7">
    <name type="scientific">Herminiimonas arsenicoxydans</name>
    <dbReference type="NCBI Taxonomy" id="204773"/>
    <lineage>
        <taxon>Bacteria</taxon>
        <taxon>Pseudomonadati</taxon>
        <taxon>Pseudomonadota</taxon>
        <taxon>Betaproteobacteria</taxon>
        <taxon>Burkholderiales</taxon>
        <taxon>Oxalobacteraceae</taxon>
        <taxon>Herminiimonas</taxon>
    </lineage>
</organism>
<dbReference type="InterPro" id="IPR005119">
    <property type="entry name" value="LysR_subst-bd"/>
</dbReference>
<proteinExistence type="inferred from homology"/>
<comment type="similarity">
    <text evidence="1">Belongs to the LysR transcriptional regulatory family.</text>
</comment>
<keyword evidence="2" id="KW-0805">Transcription regulation</keyword>
<dbReference type="GO" id="GO:0005829">
    <property type="term" value="C:cytosol"/>
    <property type="evidence" value="ECO:0007669"/>
    <property type="project" value="TreeGrafter"/>
</dbReference>
<dbReference type="PANTHER" id="PTHR30419:SF2">
    <property type="entry name" value="LYSR FAMILY TRANSCRIPTIONAL REGULATOR"/>
    <property type="match status" value="1"/>
</dbReference>
<dbReference type="GO" id="GO:0003700">
    <property type="term" value="F:DNA-binding transcription factor activity"/>
    <property type="evidence" value="ECO:0007669"/>
    <property type="project" value="InterPro"/>
</dbReference>
<protein>
    <submittedName>
        <fullName evidence="6">Transcriptional regulator, LysR family</fullName>
    </submittedName>
</protein>
<keyword evidence="7" id="KW-1185">Reference proteome</keyword>
<dbReference type="HOGENOM" id="CLU_039613_6_0_4"/>